<name>A0A1B7TK96_9ASCO</name>
<sequence length="96" mass="11042">SANLVDIVATLENILIQLKLNIKANILNDLIGQLKEFEEEQLLPIIIKVKTLDTRAMPLLGIIKIEVVNNVKWDPLEWRRVFKKVTVLCRELVLTI</sequence>
<accession>A0A1B7TK96</accession>
<evidence type="ECO:0000313" key="2">
    <source>
        <dbReference type="Proteomes" id="UP000092321"/>
    </source>
</evidence>
<evidence type="ECO:0000313" key="1">
    <source>
        <dbReference type="EMBL" id="OBA29172.1"/>
    </source>
</evidence>
<protein>
    <submittedName>
        <fullName evidence="1">Uncharacterized protein</fullName>
    </submittedName>
</protein>
<reference evidence="2" key="1">
    <citation type="journal article" date="2016" name="Proc. Natl. Acad. Sci. U.S.A.">
        <title>Comparative genomics of biotechnologically important yeasts.</title>
        <authorList>
            <person name="Riley R."/>
            <person name="Haridas S."/>
            <person name="Wolfe K.H."/>
            <person name="Lopes M.R."/>
            <person name="Hittinger C.T."/>
            <person name="Goeker M."/>
            <person name="Salamov A.A."/>
            <person name="Wisecaver J.H."/>
            <person name="Long T.M."/>
            <person name="Calvey C.H."/>
            <person name="Aerts A.L."/>
            <person name="Barry K.W."/>
            <person name="Choi C."/>
            <person name="Clum A."/>
            <person name="Coughlan A.Y."/>
            <person name="Deshpande S."/>
            <person name="Douglass A.P."/>
            <person name="Hanson S.J."/>
            <person name="Klenk H.-P."/>
            <person name="LaButti K.M."/>
            <person name="Lapidus A."/>
            <person name="Lindquist E.A."/>
            <person name="Lipzen A.M."/>
            <person name="Meier-Kolthoff J.P."/>
            <person name="Ohm R.A."/>
            <person name="Otillar R.P."/>
            <person name="Pangilinan J.L."/>
            <person name="Peng Y."/>
            <person name="Rokas A."/>
            <person name="Rosa C.A."/>
            <person name="Scheuner C."/>
            <person name="Sibirny A.A."/>
            <person name="Slot J.C."/>
            <person name="Stielow J.B."/>
            <person name="Sun H."/>
            <person name="Kurtzman C.P."/>
            <person name="Blackwell M."/>
            <person name="Grigoriev I.V."/>
            <person name="Jeffries T.W."/>
        </authorList>
    </citation>
    <scope>NUCLEOTIDE SEQUENCE [LARGE SCALE GENOMIC DNA]</scope>
    <source>
        <strain evidence="2">NRRL Y-1626</strain>
    </source>
</reference>
<keyword evidence="2" id="KW-1185">Reference proteome</keyword>
<dbReference type="EMBL" id="LXPE01000001">
    <property type="protein sequence ID" value="OBA29172.1"/>
    <property type="molecule type" value="Genomic_DNA"/>
</dbReference>
<proteinExistence type="predicted"/>
<comment type="caution">
    <text evidence="1">The sequence shown here is derived from an EMBL/GenBank/DDBJ whole genome shotgun (WGS) entry which is preliminary data.</text>
</comment>
<organism evidence="1 2">
    <name type="scientific">Hanseniaspora valbyensis NRRL Y-1626</name>
    <dbReference type="NCBI Taxonomy" id="766949"/>
    <lineage>
        <taxon>Eukaryota</taxon>
        <taxon>Fungi</taxon>
        <taxon>Dikarya</taxon>
        <taxon>Ascomycota</taxon>
        <taxon>Saccharomycotina</taxon>
        <taxon>Saccharomycetes</taxon>
        <taxon>Saccharomycodales</taxon>
        <taxon>Saccharomycodaceae</taxon>
        <taxon>Hanseniaspora</taxon>
    </lineage>
</organism>
<dbReference type="Proteomes" id="UP000092321">
    <property type="component" value="Unassembled WGS sequence"/>
</dbReference>
<dbReference type="AlphaFoldDB" id="A0A1B7TK96"/>
<gene>
    <name evidence="1" type="ORF">HANVADRAFT_230</name>
</gene>
<dbReference type="OrthoDB" id="539158at2759"/>
<feature type="non-terminal residue" evidence="1">
    <location>
        <position position="1"/>
    </location>
</feature>